<evidence type="ECO:0000256" key="6">
    <source>
        <dbReference type="ARBA" id="ARBA00022927"/>
    </source>
</evidence>
<gene>
    <name evidence="11" type="ORF">RN79_08135</name>
    <name evidence="12" type="ORF">SCSS39_01076</name>
</gene>
<evidence type="ECO:0000313" key="14">
    <source>
        <dbReference type="Proteomes" id="UP000385544"/>
    </source>
</evidence>
<evidence type="ECO:0000313" key="12">
    <source>
        <dbReference type="EMBL" id="VUX00875.1"/>
    </source>
</evidence>
<protein>
    <submittedName>
        <fullName evidence="11">Preprotein translocase subunit YajC</fullName>
    </submittedName>
</protein>
<keyword evidence="5 10" id="KW-0812">Transmembrane</keyword>
<organism evidence="11 13">
    <name type="scientific">Streptococcus constellatus</name>
    <dbReference type="NCBI Taxonomy" id="76860"/>
    <lineage>
        <taxon>Bacteria</taxon>
        <taxon>Bacillati</taxon>
        <taxon>Bacillota</taxon>
        <taxon>Bacilli</taxon>
        <taxon>Lactobacillales</taxon>
        <taxon>Streptococcaceae</taxon>
        <taxon>Streptococcus</taxon>
        <taxon>Streptococcus anginosus group</taxon>
    </lineage>
</organism>
<dbReference type="GO" id="GO:0005886">
    <property type="term" value="C:plasma membrane"/>
    <property type="evidence" value="ECO:0007669"/>
    <property type="project" value="UniProtKB-SubCell"/>
</dbReference>
<reference evidence="12 14" key="2">
    <citation type="submission" date="2019-07" db="EMBL/GenBank/DDBJ databases">
        <authorList>
            <person name="Hibberd C M."/>
            <person name="Gehrig L. J."/>
            <person name="Chang H.-W."/>
            <person name="Venkatesh S."/>
        </authorList>
    </citation>
    <scope>NUCLEOTIDE SEQUENCE [LARGE SCALE GENOMIC DNA]</scope>
    <source>
        <strain evidence="12">Streptococcus_constellatus_SS_Bg39</strain>
    </source>
</reference>
<keyword evidence="9 10" id="KW-0472">Membrane</keyword>
<dbReference type="Proteomes" id="UP000385544">
    <property type="component" value="Unassembled WGS sequence"/>
</dbReference>
<dbReference type="RefSeq" id="WP_006270279.1">
    <property type="nucleotide sequence ID" value="NZ_CABHMZ010000015.1"/>
</dbReference>
<accession>A0A0C1K4J0</accession>
<dbReference type="Proteomes" id="UP000031339">
    <property type="component" value="Unassembled WGS sequence"/>
</dbReference>
<evidence type="ECO:0000256" key="10">
    <source>
        <dbReference type="SAM" id="Phobius"/>
    </source>
</evidence>
<keyword evidence="8" id="KW-0811">Translocation</keyword>
<feature type="transmembrane region" description="Helical" evidence="10">
    <location>
        <begin position="6"/>
        <end position="26"/>
    </location>
</feature>
<dbReference type="Pfam" id="PF02699">
    <property type="entry name" value="YajC"/>
    <property type="match status" value="1"/>
</dbReference>
<keyword evidence="6" id="KW-0653">Protein transport</keyword>
<evidence type="ECO:0000256" key="2">
    <source>
        <dbReference type="ARBA" id="ARBA00006742"/>
    </source>
</evidence>
<keyword evidence="3" id="KW-0813">Transport</keyword>
<evidence type="ECO:0000256" key="9">
    <source>
        <dbReference type="ARBA" id="ARBA00023136"/>
    </source>
</evidence>
<evidence type="ECO:0000256" key="4">
    <source>
        <dbReference type="ARBA" id="ARBA00022475"/>
    </source>
</evidence>
<evidence type="ECO:0000256" key="5">
    <source>
        <dbReference type="ARBA" id="ARBA00022692"/>
    </source>
</evidence>
<evidence type="ECO:0000256" key="1">
    <source>
        <dbReference type="ARBA" id="ARBA00004162"/>
    </source>
</evidence>
<dbReference type="EMBL" id="CABHMZ010000015">
    <property type="protein sequence ID" value="VUX00875.1"/>
    <property type="molecule type" value="Genomic_DNA"/>
</dbReference>
<dbReference type="GO" id="GO:0015031">
    <property type="term" value="P:protein transport"/>
    <property type="evidence" value="ECO:0007669"/>
    <property type="project" value="UniProtKB-KW"/>
</dbReference>
<dbReference type="STRING" id="862969.SCI_1631"/>
<evidence type="ECO:0000313" key="13">
    <source>
        <dbReference type="Proteomes" id="UP000031339"/>
    </source>
</evidence>
<dbReference type="InterPro" id="IPR003849">
    <property type="entry name" value="Preprotein_translocase_YajC"/>
</dbReference>
<comment type="similarity">
    <text evidence="2">Belongs to the YajC family.</text>
</comment>
<dbReference type="EMBL" id="JWIY01000003">
    <property type="protein sequence ID" value="KIC77651.1"/>
    <property type="molecule type" value="Genomic_DNA"/>
</dbReference>
<evidence type="ECO:0000256" key="3">
    <source>
        <dbReference type="ARBA" id="ARBA00022448"/>
    </source>
</evidence>
<dbReference type="AlphaFoldDB" id="A0A0C1K4J0"/>
<evidence type="ECO:0000256" key="8">
    <source>
        <dbReference type="ARBA" id="ARBA00023010"/>
    </source>
</evidence>
<dbReference type="PANTHER" id="PTHR33909">
    <property type="entry name" value="SEC TRANSLOCON ACCESSORY COMPLEX SUBUNIT YAJC"/>
    <property type="match status" value="1"/>
</dbReference>
<dbReference type="GeneID" id="93847638"/>
<comment type="subcellular location">
    <subcellularLocation>
        <location evidence="1">Cell membrane</location>
        <topology evidence="1">Single-pass membrane protein</topology>
    </subcellularLocation>
</comment>
<evidence type="ECO:0000256" key="7">
    <source>
        <dbReference type="ARBA" id="ARBA00022989"/>
    </source>
</evidence>
<sequence length="102" mass="11405">MNTTLLYGILIVLAGTPIILSSISHFRQQKMLQEQMEQRKTYLASLKAGDEVLLLSGIHGKIISIQDELVTLQIAKNVTIYVEKESIMGKTKEQGQKFPTSD</sequence>
<name>A0A0C1K4J0_STRCV</name>
<keyword evidence="4" id="KW-1003">Cell membrane</keyword>
<dbReference type="PANTHER" id="PTHR33909:SF1">
    <property type="entry name" value="SEC TRANSLOCON ACCESSORY COMPLEX SUBUNIT YAJC"/>
    <property type="match status" value="1"/>
</dbReference>
<dbReference type="OrthoDB" id="2229548at2"/>
<reference evidence="11 13" key="1">
    <citation type="submission" date="2014-12" db="EMBL/GenBank/DDBJ databases">
        <title>Partial genome sequence of Streptococcus constellatus KCOM 1650 (= ChDC B144).</title>
        <authorList>
            <person name="Kook J.-K."/>
            <person name="Park S.-N."/>
            <person name="Lim Y.K."/>
            <person name="Jo E."/>
        </authorList>
    </citation>
    <scope>NUCLEOTIDE SEQUENCE [LARGE SCALE GENOMIC DNA]</scope>
    <source>
        <strain evidence="11 13">KCOM 1650</strain>
    </source>
</reference>
<evidence type="ECO:0000313" key="11">
    <source>
        <dbReference type="EMBL" id="KIC77651.1"/>
    </source>
</evidence>
<dbReference type="SMART" id="SM01323">
    <property type="entry name" value="YajC"/>
    <property type="match status" value="1"/>
</dbReference>
<proteinExistence type="inferred from homology"/>
<dbReference type="eggNOG" id="COG1862">
    <property type="taxonomic scope" value="Bacteria"/>
</dbReference>
<keyword evidence="7 10" id="KW-1133">Transmembrane helix</keyword>